<proteinExistence type="predicted"/>
<evidence type="ECO:0000256" key="1">
    <source>
        <dbReference type="SAM" id="MobiDB-lite"/>
    </source>
</evidence>
<feature type="compositionally biased region" description="Low complexity" evidence="1">
    <location>
        <begin position="61"/>
        <end position="81"/>
    </location>
</feature>
<feature type="region of interest" description="Disordered" evidence="1">
    <location>
        <begin position="48"/>
        <end position="92"/>
    </location>
</feature>
<evidence type="ECO:0000313" key="3">
    <source>
        <dbReference type="Proteomes" id="UP001464923"/>
    </source>
</evidence>
<organism evidence="2 3">
    <name type="scientific">Pseudonocardia tropica</name>
    <dbReference type="NCBI Taxonomy" id="681289"/>
    <lineage>
        <taxon>Bacteria</taxon>
        <taxon>Bacillati</taxon>
        <taxon>Actinomycetota</taxon>
        <taxon>Actinomycetes</taxon>
        <taxon>Pseudonocardiales</taxon>
        <taxon>Pseudonocardiaceae</taxon>
        <taxon>Pseudonocardia</taxon>
    </lineage>
</organism>
<sequence>MTEEARHVRYAREELQRIMPRADHPERAGARNLVHTEVYRSVGITPAVGRKAAPADRTTTRCCAGPRASSCRSRASRGSSAVRRRPCGSAPT</sequence>
<dbReference type="EMBL" id="JBEDNP010000011">
    <property type="protein sequence ID" value="MEQ3540852.1"/>
    <property type="molecule type" value="Genomic_DNA"/>
</dbReference>
<gene>
    <name evidence="2" type="ORF">WHI96_18750</name>
</gene>
<dbReference type="Proteomes" id="UP001464923">
    <property type="component" value="Unassembled WGS sequence"/>
</dbReference>
<comment type="caution">
    <text evidence="2">The sequence shown here is derived from an EMBL/GenBank/DDBJ whole genome shotgun (WGS) entry which is preliminary data.</text>
</comment>
<protein>
    <submittedName>
        <fullName evidence="2">Uncharacterized protein</fullName>
    </submittedName>
</protein>
<accession>A0ABV1JY07</accession>
<keyword evidence="3" id="KW-1185">Reference proteome</keyword>
<dbReference type="RefSeq" id="WP_345653368.1">
    <property type="nucleotide sequence ID" value="NZ_JBEDNP010000011.1"/>
</dbReference>
<name>A0ABV1JY07_9PSEU</name>
<reference evidence="2 3" key="1">
    <citation type="submission" date="2024-03" db="EMBL/GenBank/DDBJ databases">
        <title>Draft genome sequence of Pseudonocardia tropica JCM 19149.</title>
        <authorList>
            <person name="Butdee W."/>
            <person name="Duangmal K."/>
        </authorList>
    </citation>
    <scope>NUCLEOTIDE SEQUENCE [LARGE SCALE GENOMIC DNA]</scope>
    <source>
        <strain evidence="2 3">JCM 19149</strain>
    </source>
</reference>
<evidence type="ECO:0000313" key="2">
    <source>
        <dbReference type="EMBL" id="MEQ3540852.1"/>
    </source>
</evidence>